<accession>A0A1Y2HUI7</accession>
<evidence type="ECO:0000313" key="1">
    <source>
        <dbReference type="EMBL" id="ORZ37353.1"/>
    </source>
</evidence>
<keyword evidence="2" id="KW-1185">Reference proteome</keyword>
<comment type="caution">
    <text evidence="1">The sequence shown here is derived from an EMBL/GenBank/DDBJ whole genome shotgun (WGS) entry which is preliminary data.</text>
</comment>
<dbReference type="EMBL" id="MCFL01000013">
    <property type="protein sequence ID" value="ORZ37353.1"/>
    <property type="molecule type" value="Genomic_DNA"/>
</dbReference>
<sequence>MYNLLVTQYPACLPTTYSVVLGETPTAKHPTGLASSPPLDVSTLGRFYPQFPPTLPPNSIGNLAHGLATATEIAPFLPS</sequence>
<dbReference type="Proteomes" id="UP000193411">
    <property type="component" value="Unassembled WGS sequence"/>
</dbReference>
<dbReference type="AlphaFoldDB" id="A0A1Y2HUI7"/>
<protein>
    <submittedName>
        <fullName evidence="1">Uncharacterized protein</fullName>
    </submittedName>
</protein>
<organism evidence="1 2">
    <name type="scientific">Catenaria anguillulae PL171</name>
    <dbReference type="NCBI Taxonomy" id="765915"/>
    <lineage>
        <taxon>Eukaryota</taxon>
        <taxon>Fungi</taxon>
        <taxon>Fungi incertae sedis</taxon>
        <taxon>Blastocladiomycota</taxon>
        <taxon>Blastocladiomycetes</taxon>
        <taxon>Blastocladiales</taxon>
        <taxon>Catenariaceae</taxon>
        <taxon>Catenaria</taxon>
    </lineage>
</organism>
<evidence type="ECO:0000313" key="2">
    <source>
        <dbReference type="Proteomes" id="UP000193411"/>
    </source>
</evidence>
<name>A0A1Y2HUI7_9FUNG</name>
<gene>
    <name evidence="1" type="ORF">BCR44DRAFT_257637</name>
</gene>
<proteinExistence type="predicted"/>
<reference evidence="1 2" key="1">
    <citation type="submission" date="2016-07" db="EMBL/GenBank/DDBJ databases">
        <title>Pervasive Adenine N6-methylation of Active Genes in Fungi.</title>
        <authorList>
            <consortium name="DOE Joint Genome Institute"/>
            <person name="Mondo S.J."/>
            <person name="Dannebaum R.O."/>
            <person name="Kuo R.C."/>
            <person name="Labutti K."/>
            <person name="Haridas S."/>
            <person name="Kuo A."/>
            <person name="Salamov A."/>
            <person name="Ahrendt S.R."/>
            <person name="Lipzen A."/>
            <person name="Sullivan W."/>
            <person name="Andreopoulos W.B."/>
            <person name="Clum A."/>
            <person name="Lindquist E."/>
            <person name="Daum C."/>
            <person name="Ramamoorthy G.K."/>
            <person name="Gryganskyi A."/>
            <person name="Culley D."/>
            <person name="Magnuson J.K."/>
            <person name="James T.Y."/>
            <person name="O'Malley M.A."/>
            <person name="Stajich J.E."/>
            <person name="Spatafora J.W."/>
            <person name="Visel A."/>
            <person name="Grigoriev I.V."/>
        </authorList>
    </citation>
    <scope>NUCLEOTIDE SEQUENCE [LARGE SCALE GENOMIC DNA]</scope>
    <source>
        <strain evidence="1 2">PL171</strain>
    </source>
</reference>